<dbReference type="STRING" id="1238425.J07HQW2_03764"/>
<reference evidence="1 2" key="1">
    <citation type="journal article" date="2013" name="PLoS ONE">
        <title>Assembly-driven community genomics of a hypersaline microbial ecosystem.</title>
        <authorList>
            <person name="Podell S."/>
            <person name="Ugalde J.A."/>
            <person name="Narasingarao P."/>
            <person name="Banfield J.F."/>
            <person name="Heidelberg K.B."/>
            <person name="Allen E.E."/>
        </authorList>
    </citation>
    <scope>NUCLEOTIDE SEQUENCE [LARGE SCALE GENOMIC DNA]</scope>
    <source>
        <strain evidence="2">J07HQW2</strain>
    </source>
</reference>
<dbReference type="EMBL" id="KE356561">
    <property type="protein sequence ID" value="ERG97278.1"/>
    <property type="molecule type" value="Genomic_DNA"/>
</dbReference>
<evidence type="ECO:0000313" key="1">
    <source>
        <dbReference type="EMBL" id="ERG97278.1"/>
    </source>
</evidence>
<sequence length="55" mass="6555">MLWVGVSNAYIEDDSRFWSTPFDDFFEEYENDWRQGIKMNALAENALYIIDITTL</sequence>
<accession>U1NJY7</accession>
<dbReference type="Proteomes" id="UP000030710">
    <property type="component" value="Unassembled WGS sequence"/>
</dbReference>
<organism evidence="1 2">
    <name type="scientific">Haloquadratum walsbyi J07HQW2</name>
    <dbReference type="NCBI Taxonomy" id="1238425"/>
    <lineage>
        <taxon>Archaea</taxon>
        <taxon>Methanobacteriati</taxon>
        <taxon>Methanobacteriota</taxon>
        <taxon>Stenosarchaea group</taxon>
        <taxon>Halobacteria</taxon>
        <taxon>Halobacteriales</taxon>
        <taxon>Haloferacaceae</taxon>
        <taxon>Haloquadratum</taxon>
    </lineage>
</organism>
<dbReference type="HOGENOM" id="CLU_3020939_0_0_2"/>
<protein>
    <submittedName>
        <fullName evidence="1">Uncharacterized protein</fullName>
    </submittedName>
</protein>
<name>U1NJY7_9EURY</name>
<proteinExistence type="predicted"/>
<dbReference type="AlphaFoldDB" id="U1NJY7"/>
<gene>
    <name evidence="1" type="ORF">J07HQW2_03764</name>
</gene>
<evidence type="ECO:0000313" key="2">
    <source>
        <dbReference type="Proteomes" id="UP000030710"/>
    </source>
</evidence>